<reference evidence="2 3" key="1">
    <citation type="submission" date="2022-02" db="EMBL/GenBank/DDBJ databases">
        <title>Chromosome-level reference genomes for two strains of Caenorhabditis briggsae: an improved platform for comparative genomics.</title>
        <authorList>
            <person name="Stevens L."/>
            <person name="Andersen E.C."/>
        </authorList>
    </citation>
    <scope>NUCLEOTIDE SEQUENCE [LARGE SCALE GENOMIC DNA]</scope>
    <source>
        <strain evidence="2">QX1410_ONT</strain>
        <tissue evidence="2">Whole-organism</tissue>
    </source>
</reference>
<organism evidence="2 3">
    <name type="scientific">Caenorhabditis briggsae</name>
    <dbReference type="NCBI Taxonomy" id="6238"/>
    <lineage>
        <taxon>Eukaryota</taxon>
        <taxon>Metazoa</taxon>
        <taxon>Ecdysozoa</taxon>
        <taxon>Nematoda</taxon>
        <taxon>Chromadorea</taxon>
        <taxon>Rhabditida</taxon>
        <taxon>Rhabditina</taxon>
        <taxon>Rhabditomorpha</taxon>
        <taxon>Rhabditoidea</taxon>
        <taxon>Rhabditidae</taxon>
        <taxon>Peloderinae</taxon>
        <taxon>Caenorhabditis</taxon>
    </lineage>
</organism>
<gene>
    <name evidence="2" type="ORF">L3Y34_006221</name>
</gene>
<dbReference type="Proteomes" id="UP000827892">
    <property type="component" value="Chromosome V"/>
</dbReference>
<dbReference type="InterPro" id="IPR016638">
    <property type="entry name" value="UPF0376"/>
</dbReference>
<dbReference type="PANTHER" id="PTHR21453">
    <property type="entry name" value="DUF19 DOMAIN-CONTAINING PROTEIN-RELATED-RELATED"/>
    <property type="match status" value="1"/>
</dbReference>
<protein>
    <recommendedName>
        <fullName evidence="1">T20D4.11-like domain-containing protein</fullName>
    </recommendedName>
</protein>
<dbReference type="AlphaFoldDB" id="A0AAE8ZZ57"/>
<evidence type="ECO:0000259" key="1">
    <source>
        <dbReference type="Pfam" id="PF01579"/>
    </source>
</evidence>
<accession>A0AAE8ZZ57</accession>
<sequence length="215" mass="24586">MFLGPRVFYSSHFTMKSVFSILLVGVALFGGAFAASVPPAKIGKKCSPADGRAITECKAHIQEYMKGVEDLTEEDIKQRINIHGFKEKCAPVNQCLTSLSHCDIYGNGQMTLLTNVVRTFCNLVTYLAESPCSQKMHAHDSKCFKEWNPYLEKDDVKDENRRKEACKNYFGQNGCMRKKLIQMCGKEEWTKFRDHLINLNNLVFKQCDLRVIVWK</sequence>
<proteinExistence type="predicted"/>
<dbReference type="PIRSF" id="PIRSF015697">
    <property type="entry name" value="UCP015697"/>
    <property type="match status" value="1"/>
</dbReference>
<dbReference type="Pfam" id="PF01579">
    <property type="entry name" value="DUF19"/>
    <property type="match status" value="1"/>
</dbReference>
<evidence type="ECO:0000313" key="2">
    <source>
        <dbReference type="EMBL" id="ULT86380.1"/>
    </source>
</evidence>
<feature type="domain" description="T20D4.11-like" evidence="1">
    <location>
        <begin position="46"/>
        <end position="208"/>
    </location>
</feature>
<name>A0AAE8ZZ57_CAEBR</name>
<evidence type="ECO:0000313" key="3">
    <source>
        <dbReference type="Proteomes" id="UP000827892"/>
    </source>
</evidence>
<dbReference type="InterPro" id="IPR002542">
    <property type="entry name" value="T20D4.11-like_dom"/>
</dbReference>
<dbReference type="EMBL" id="CP090895">
    <property type="protein sequence ID" value="ULT86380.1"/>
    <property type="molecule type" value="Genomic_DNA"/>
</dbReference>
<dbReference type="PANTHER" id="PTHR21453:SF28">
    <property type="entry name" value="DUF19 DOMAIN-CONTAINING PROTEIN-RELATED"/>
    <property type="match status" value="1"/>
</dbReference>